<evidence type="ECO:0000313" key="7">
    <source>
        <dbReference type="Proteomes" id="UP000179283"/>
    </source>
</evidence>
<name>A0A1G2U435_9BACT</name>
<dbReference type="Proteomes" id="UP000179283">
    <property type="component" value="Unassembled WGS sequence"/>
</dbReference>
<dbReference type="NCBIfam" id="TIGR00012">
    <property type="entry name" value="L29"/>
    <property type="match status" value="1"/>
</dbReference>
<dbReference type="InterPro" id="IPR036049">
    <property type="entry name" value="Ribosomal_uL29_sf"/>
</dbReference>
<dbReference type="HAMAP" id="MF_00374">
    <property type="entry name" value="Ribosomal_uL29"/>
    <property type="match status" value="1"/>
</dbReference>
<dbReference type="Pfam" id="PF00831">
    <property type="entry name" value="Ribosomal_L29"/>
    <property type="match status" value="1"/>
</dbReference>
<dbReference type="EMBL" id="MHWD01000012">
    <property type="protein sequence ID" value="OHB04255.1"/>
    <property type="molecule type" value="Genomic_DNA"/>
</dbReference>
<dbReference type="InterPro" id="IPR001854">
    <property type="entry name" value="Ribosomal_uL29"/>
</dbReference>
<dbReference type="GO" id="GO:0006412">
    <property type="term" value="P:translation"/>
    <property type="evidence" value="ECO:0007669"/>
    <property type="project" value="UniProtKB-UniRule"/>
</dbReference>
<evidence type="ECO:0000313" key="6">
    <source>
        <dbReference type="EMBL" id="OHB04255.1"/>
    </source>
</evidence>
<keyword evidence="2 5" id="KW-0689">Ribosomal protein</keyword>
<evidence type="ECO:0000256" key="3">
    <source>
        <dbReference type="ARBA" id="ARBA00023274"/>
    </source>
</evidence>
<dbReference type="GO" id="GO:1990904">
    <property type="term" value="C:ribonucleoprotein complex"/>
    <property type="evidence" value="ECO:0007669"/>
    <property type="project" value="UniProtKB-KW"/>
</dbReference>
<sequence length="63" mass="7423">MKKTDFQKKNDKELVKDLRDKQESLRAFRFALSGSKTRNVREGRGLRADIARIKTQMSARLRK</sequence>
<comment type="caution">
    <text evidence="6">The sequence shown here is derived from an EMBL/GenBank/DDBJ whole genome shotgun (WGS) entry which is preliminary data.</text>
</comment>
<comment type="similarity">
    <text evidence="1 5">Belongs to the universal ribosomal protein uL29 family.</text>
</comment>
<proteinExistence type="inferred from homology"/>
<dbReference type="GO" id="GO:0005840">
    <property type="term" value="C:ribosome"/>
    <property type="evidence" value="ECO:0007669"/>
    <property type="project" value="UniProtKB-KW"/>
</dbReference>
<evidence type="ECO:0000256" key="5">
    <source>
        <dbReference type="HAMAP-Rule" id="MF_00374"/>
    </source>
</evidence>
<reference evidence="6 7" key="1">
    <citation type="journal article" date="2016" name="Nat. Commun.">
        <title>Thousands of microbial genomes shed light on interconnected biogeochemical processes in an aquifer system.</title>
        <authorList>
            <person name="Anantharaman K."/>
            <person name="Brown C.T."/>
            <person name="Hug L.A."/>
            <person name="Sharon I."/>
            <person name="Castelle C.J."/>
            <person name="Probst A.J."/>
            <person name="Thomas B.C."/>
            <person name="Singh A."/>
            <person name="Wilkins M.J."/>
            <person name="Karaoz U."/>
            <person name="Brodie E.L."/>
            <person name="Williams K.H."/>
            <person name="Hubbard S.S."/>
            <person name="Banfield J.F."/>
        </authorList>
    </citation>
    <scope>NUCLEOTIDE SEQUENCE [LARGE SCALE GENOMIC DNA]</scope>
</reference>
<organism evidence="6 7">
    <name type="scientific">Candidatus Zambryskibacteria bacterium RIFCSPLOWO2_01_FULL_43_17</name>
    <dbReference type="NCBI Taxonomy" id="1802760"/>
    <lineage>
        <taxon>Bacteria</taxon>
        <taxon>Candidatus Zambryskiibacteriota</taxon>
    </lineage>
</organism>
<evidence type="ECO:0000256" key="4">
    <source>
        <dbReference type="ARBA" id="ARBA00035204"/>
    </source>
</evidence>
<protein>
    <recommendedName>
        <fullName evidence="4 5">Large ribosomal subunit protein uL29</fullName>
    </recommendedName>
</protein>
<dbReference type="AlphaFoldDB" id="A0A1G2U435"/>
<dbReference type="GO" id="GO:0003735">
    <property type="term" value="F:structural constituent of ribosome"/>
    <property type="evidence" value="ECO:0007669"/>
    <property type="project" value="InterPro"/>
</dbReference>
<dbReference type="Gene3D" id="1.10.287.310">
    <property type="match status" value="1"/>
</dbReference>
<gene>
    <name evidence="5" type="primary">rpmC</name>
    <name evidence="6" type="ORF">A2920_00910</name>
</gene>
<evidence type="ECO:0000256" key="1">
    <source>
        <dbReference type="ARBA" id="ARBA00009254"/>
    </source>
</evidence>
<accession>A0A1G2U435</accession>
<keyword evidence="3 5" id="KW-0687">Ribonucleoprotein</keyword>
<dbReference type="SUPFAM" id="SSF46561">
    <property type="entry name" value="Ribosomal protein L29 (L29p)"/>
    <property type="match status" value="1"/>
</dbReference>
<evidence type="ECO:0000256" key="2">
    <source>
        <dbReference type="ARBA" id="ARBA00022980"/>
    </source>
</evidence>